<reference evidence="4" key="1">
    <citation type="submission" date="2025-08" db="UniProtKB">
        <authorList>
            <consortium name="RefSeq"/>
        </authorList>
    </citation>
    <scope>IDENTIFICATION</scope>
</reference>
<comment type="subcellular location">
    <subcellularLocation>
        <location evidence="1">Nucleus</location>
    </subcellularLocation>
</comment>
<dbReference type="RefSeq" id="XP_030044700.1">
    <property type="nucleotide sequence ID" value="XM_030188840.1"/>
</dbReference>
<keyword evidence="1" id="KW-0131">Cell cycle</keyword>
<evidence type="ECO:0000256" key="1">
    <source>
        <dbReference type="RuleBase" id="RU366049"/>
    </source>
</evidence>
<organism evidence="3 4">
    <name type="scientific">Microcaecilia unicolor</name>
    <dbReference type="NCBI Taxonomy" id="1415580"/>
    <lineage>
        <taxon>Eukaryota</taxon>
        <taxon>Metazoa</taxon>
        <taxon>Chordata</taxon>
        <taxon>Craniata</taxon>
        <taxon>Vertebrata</taxon>
        <taxon>Euteleostomi</taxon>
        <taxon>Amphibia</taxon>
        <taxon>Gymnophiona</taxon>
        <taxon>Siphonopidae</taxon>
        <taxon>Microcaecilia</taxon>
    </lineage>
</organism>
<dbReference type="GO" id="GO:0043111">
    <property type="term" value="P:replication fork arrest"/>
    <property type="evidence" value="ECO:0007669"/>
    <property type="project" value="TreeGrafter"/>
</dbReference>
<feature type="compositionally biased region" description="Basic and acidic residues" evidence="2">
    <location>
        <begin position="63"/>
        <end position="73"/>
    </location>
</feature>
<evidence type="ECO:0000313" key="4">
    <source>
        <dbReference type="RefSeq" id="XP_030044700.1"/>
    </source>
</evidence>
<dbReference type="GO" id="GO:0031298">
    <property type="term" value="C:replication fork protection complex"/>
    <property type="evidence" value="ECO:0007669"/>
    <property type="project" value="TreeGrafter"/>
</dbReference>
<comment type="function">
    <text evidence="1">Plays an important role in the control of DNA replication and the maintenance of replication fork stability.</text>
</comment>
<evidence type="ECO:0000313" key="3">
    <source>
        <dbReference type="Proteomes" id="UP000515156"/>
    </source>
</evidence>
<dbReference type="GO" id="GO:0003677">
    <property type="term" value="F:DNA binding"/>
    <property type="evidence" value="ECO:0007669"/>
    <property type="project" value="TreeGrafter"/>
</dbReference>
<dbReference type="GeneID" id="115458979"/>
<sequence>MFPQTCLKRIRLDVPIIHEDFVPDQVEGANIGLDEASEDLELFSESVQQNPPSPPPSGVFLSEEQKQRMERNRQLALQRRQTKTQSSTQAQAGDMASFPLAATSPVNDSVTERQDLEDWNVMGSVESASPVAHDTTVEIEMGTITTTITD</sequence>
<gene>
    <name evidence="4" type="primary">LOC115458979</name>
</gene>
<accession>A0A6P7X2A5</accession>
<feature type="compositionally biased region" description="Low complexity" evidence="2">
    <location>
        <begin position="83"/>
        <end position="92"/>
    </location>
</feature>
<dbReference type="PANTHER" id="PTHR13220">
    <property type="entry name" value="TIMELESS INTERACTING-RELATED"/>
    <property type="match status" value="1"/>
</dbReference>
<dbReference type="PANTHER" id="PTHR13220:SF11">
    <property type="entry name" value="TIMELESS-INTERACTING PROTEIN"/>
    <property type="match status" value="1"/>
</dbReference>
<dbReference type="OrthoDB" id="437078at2759"/>
<dbReference type="GO" id="GO:0006974">
    <property type="term" value="P:DNA damage response"/>
    <property type="evidence" value="ECO:0007669"/>
    <property type="project" value="UniProtKB-KW"/>
</dbReference>
<evidence type="ECO:0000256" key="2">
    <source>
        <dbReference type="SAM" id="MobiDB-lite"/>
    </source>
</evidence>
<dbReference type="InParanoid" id="A0A6P7X2A5"/>
<comment type="similarity">
    <text evidence="1">Belongs to the CSM3 family.</text>
</comment>
<dbReference type="GO" id="GO:0000076">
    <property type="term" value="P:DNA replication checkpoint signaling"/>
    <property type="evidence" value="ECO:0007669"/>
    <property type="project" value="UniProtKB-UniRule"/>
</dbReference>
<name>A0A6P7X2A5_9AMPH</name>
<dbReference type="InterPro" id="IPR040038">
    <property type="entry name" value="TIPIN/Csm3/Swi3"/>
</dbReference>
<keyword evidence="1" id="KW-0539">Nucleus</keyword>
<proteinExistence type="inferred from homology"/>
<protein>
    <recommendedName>
        <fullName evidence="1">TIMELESS-interacting protein</fullName>
    </recommendedName>
</protein>
<dbReference type="KEGG" id="muo:115458979"/>
<feature type="region of interest" description="Disordered" evidence="2">
    <location>
        <begin position="40"/>
        <end position="109"/>
    </location>
</feature>
<keyword evidence="1" id="KW-0227">DNA damage</keyword>
<keyword evidence="3" id="KW-1185">Reference proteome</keyword>
<dbReference type="GO" id="GO:0031297">
    <property type="term" value="P:replication fork processing"/>
    <property type="evidence" value="ECO:0007669"/>
    <property type="project" value="UniProtKB-UniRule"/>
</dbReference>
<dbReference type="AlphaFoldDB" id="A0A6P7X2A5"/>
<dbReference type="Proteomes" id="UP000515156">
    <property type="component" value="Unplaced"/>
</dbReference>